<comment type="subcellular location">
    <subcellularLocation>
        <location evidence="1">Membrane</location>
        <topology evidence="1">Multi-pass membrane protein</topology>
    </subcellularLocation>
</comment>
<feature type="transmembrane region" description="Helical" evidence="11">
    <location>
        <begin position="462"/>
        <end position="483"/>
    </location>
</feature>
<keyword evidence="2" id="KW-0813">Transport</keyword>
<comment type="caution">
    <text evidence="15">The sequence shown here is derived from an EMBL/GenBank/DDBJ whole genome shotgun (WGS) entry which is preliminary data.</text>
</comment>
<proteinExistence type="inferred from homology"/>
<keyword evidence="8 11" id="KW-0472">Membrane</keyword>
<evidence type="ECO:0000313" key="15">
    <source>
        <dbReference type="EMBL" id="RVW73801.1"/>
    </source>
</evidence>
<dbReference type="AlphaFoldDB" id="A0A438GNL0"/>
<dbReference type="InterPro" id="IPR038770">
    <property type="entry name" value="Na+/solute_symporter_sf"/>
</dbReference>
<evidence type="ECO:0000313" key="16">
    <source>
        <dbReference type="Proteomes" id="UP000288805"/>
    </source>
</evidence>
<feature type="compositionally biased region" description="Basic and acidic residues" evidence="10">
    <location>
        <begin position="890"/>
        <end position="900"/>
    </location>
</feature>
<dbReference type="InterPro" id="IPR050794">
    <property type="entry name" value="CPA2_transporter"/>
</dbReference>
<evidence type="ECO:0000259" key="14">
    <source>
        <dbReference type="Pfam" id="PF23259"/>
    </source>
</evidence>
<sequence length="917" mass="102726">MITSSMLSFFTNSCQSLKIKSVNRTILEKASGSVEILIPYIHPALYLHWITSCYSMCVVFYGGPDDREALALGDAHDLVTLPSTRLRRWVYMAEAQLVAGVELLTTPNNGSYAYRFGMKPKNVTAICIPQPHTNAGGLYLYRNPLRATTPLYLFQLAFASLLTSGCNFILKPFSQVTIVGQIMGGIIGGPSFIGRIDAFADMVFPISIIHLLETLSSFGIMFYLFLLGVKMDYGMIRSSGSKAWLIGFSTYLFPILLTVPVSLILKRYIKMDHELETSVQCLALLVSSTTFHSVACFLEDLKLLNSELGRLAMSSSMISGGLSYTTLIFAFSARQSQLNGDGFGVWLCIIMSGIAQIIFTRVAIKPILVWMIKQTPEGQPVKEFHHCIIFLLVLGSSLISEITGMHSFFGPMVLGLEVPEGSPLAFTLVDRLDFFFSFVMLPIYFIVCGGRTNLTRVTPHTCLLVELMSLLGFLSKFIGTILPCVFLCDMFLRDAITLSLILNSIGILDIHFYTSANQLKFIDNQCFSVLNTTAMFITGIVSHLVSTLYDPSTRYMAYKRRTIQHSSRKLKLRLLVCVHQEEQVPNIINLLEMSNPTRESPIAVYLLHLIELVGRATPLLVAHQPFKHFDHRPTPIINAFRMYERNNLSIVTLQPFTSIAPYATMHNDICTLALDKRASLIILPFHRQWNTDHTKDISKFRSVNLRVLDKAPCSVGIIIDRGAWRGTKSVLGSWSLFRVGVFFIGGADDREAVAYAMRMSEHPNVTVTLVRFLPLQMTINDHDPNERRMDNDMINEFKVSKVGSEKALYKEEMVVDSVCTCSGIRSMENSFDLILVGRRHEENSPMVYGLNDWMDYPELGFLGDILASEDFTGKVSTLVIQQHSWAAGEESSRRSEDSPSRQDSFLPQVSPNGLKGY</sequence>
<dbReference type="PANTHER" id="PTHR32468:SF66">
    <property type="entry name" value="CATION_H+ EXCHANGER DOMAIN-CONTAINING PROTEIN"/>
    <property type="match status" value="1"/>
</dbReference>
<feature type="transmembrane region" description="Helical" evidence="11">
    <location>
        <begin position="203"/>
        <end position="224"/>
    </location>
</feature>
<accession>A0A438GNL0</accession>
<dbReference type="Pfam" id="PF00999">
    <property type="entry name" value="Na_H_Exchanger"/>
    <property type="match status" value="1"/>
</dbReference>
<dbReference type="Pfam" id="PF23259">
    <property type="entry name" value="CHX17_C"/>
    <property type="match status" value="1"/>
</dbReference>
<reference evidence="15 16" key="1">
    <citation type="journal article" date="2018" name="PLoS Genet.">
        <title>Population sequencing reveals clonal diversity and ancestral inbreeding in the grapevine cultivar Chardonnay.</title>
        <authorList>
            <person name="Roach M.J."/>
            <person name="Johnson D.L."/>
            <person name="Bohlmann J."/>
            <person name="van Vuuren H.J."/>
            <person name="Jones S.J."/>
            <person name="Pretorius I.S."/>
            <person name="Schmidt S.A."/>
            <person name="Borneman A.R."/>
        </authorList>
    </citation>
    <scope>NUCLEOTIDE SEQUENCE [LARGE SCALE GENOMIC DNA]</scope>
    <source>
        <strain evidence="16">cv. Chardonnay</strain>
        <tissue evidence="15">Leaf</tissue>
    </source>
</reference>
<evidence type="ECO:0000256" key="2">
    <source>
        <dbReference type="ARBA" id="ARBA00022448"/>
    </source>
</evidence>
<feature type="transmembrane region" description="Helical" evidence="11">
    <location>
        <begin position="244"/>
        <end position="265"/>
    </location>
</feature>
<dbReference type="InterPro" id="IPR006153">
    <property type="entry name" value="Cation/H_exchanger_TM"/>
</dbReference>
<dbReference type="EMBL" id="QGNW01000383">
    <property type="protein sequence ID" value="RVW73801.1"/>
    <property type="molecule type" value="Genomic_DNA"/>
</dbReference>
<dbReference type="GO" id="GO:0006813">
    <property type="term" value="P:potassium ion transport"/>
    <property type="evidence" value="ECO:0007669"/>
    <property type="project" value="UniProtKB-KW"/>
</dbReference>
<dbReference type="PANTHER" id="PTHR32468">
    <property type="entry name" value="CATION/H + ANTIPORTER"/>
    <property type="match status" value="1"/>
</dbReference>
<name>A0A438GNL0_VITVI</name>
<keyword evidence="5" id="KW-0630">Potassium</keyword>
<dbReference type="GO" id="GO:1902600">
    <property type="term" value="P:proton transmembrane transport"/>
    <property type="evidence" value="ECO:0007669"/>
    <property type="project" value="InterPro"/>
</dbReference>
<evidence type="ECO:0000259" key="13">
    <source>
        <dbReference type="Pfam" id="PF23256"/>
    </source>
</evidence>
<dbReference type="GO" id="GO:0015297">
    <property type="term" value="F:antiporter activity"/>
    <property type="evidence" value="ECO:0007669"/>
    <property type="project" value="InterPro"/>
</dbReference>
<feature type="domain" description="Cation/H(+) antiporter central" evidence="13">
    <location>
        <begin position="603"/>
        <end position="723"/>
    </location>
</feature>
<keyword evidence="7" id="KW-0406">Ion transport</keyword>
<keyword evidence="6 11" id="KW-1133">Transmembrane helix</keyword>
<evidence type="ECO:0000256" key="3">
    <source>
        <dbReference type="ARBA" id="ARBA00022538"/>
    </source>
</evidence>
<gene>
    <name evidence="15" type="primary">CHX15_5</name>
    <name evidence="15" type="ORF">CK203_058286</name>
</gene>
<evidence type="ECO:0000256" key="8">
    <source>
        <dbReference type="ARBA" id="ARBA00023136"/>
    </source>
</evidence>
<feature type="transmembrane region" description="Helical" evidence="11">
    <location>
        <begin position="311"/>
        <end position="331"/>
    </location>
</feature>
<feature type="transmembrane region" description="Helical" evidence="11">
    <location>
        <begin position="343"/>
        <end position="364"/>
    </location>
</feature>
<protein>
    <submittedName>
        <fullName evidence="15">Cation/H(+) antiporter 15</fullName>
    </submittedName>
</protein>
<comment type="similarity">
    <text evidence="9">Belongs to the monovalent cation:proton antiporter 2 (CPA2) transporter (TC 2.A.37) family. CHX (TC 2.A.37.4) subfamily.</text>
</comment>
<evidence type="ECO:0000256" key="10">
    <source>
        <dbReference type="SAM" id="MobiDB-lite"/>
    </source>
</evidence>
<evidence type="ECO:0000256" key="5">
    <source>
        <dbReference type="ARBA" id="ARBA00022958"/>
    </source>
</evidence>
<evidence type="ECO:0000259" key="12">
    <source>
        <dbReference type="Pfam" id="PF00999"/>
    </source>
</evidence>
<dbReference type="InterPro" id="IPR057290">
    <property type="entry name" value="CHX17_C"/>
</dbReference>
<keyword evidence="4 11" id="KW-0812">Transmembrane</keyword>
<evidence type="ECO:0000256" key="4">
    <source>
        <dbReference type="ARBA" id="ARBA00022692"/>
    </source>
</evidence>
<feature type="transmembrane region" description="Helical" evidence="11">
    <location>
        <begin position="176"/>
        <end position="196"/>
    </location>
</feature>
<organism evidence="15 16">
    <name type="scientific">Vitis vinifera</name>
    <name type="common">Grape</name>
    <dbReference type="NCBI Taxonomy" id="29760"/>
    <lineage>
        <taxon>Eukaryota</taxon>
        <taxon>Viridiplantae</taxon>
        <taxon>Streptophyta</taxon>
        <taxon>Embryophyta</taxon>
        <taxon>Tracheophyta</taxon>
        <taxon>Spermatophyta</taxon>
        <taxon>Magnoliopsida</taxon>
        <taxon>eudicotyledons</taxon>
        <taxon>Gunneridae</taxon>
        <taxon>Pentapetalae</taxon>
        <taxon>rosids</taxon>
        <taxon>Vitales</taxon>
        <taxon>Vitaceae</taxon>
        <taxon>Viteae</taxon>
        <taxon>Vitis</taxon>
    </lineage>
</organism>
<dbReference type="Gene3D" id="1.20.1530.20">
    <property type="match status" value="1"/>
</dbReference>
<feature type="domain" description="Cation/H+ exchanger transmembrane" evidence="12">
    <location>
        <begin position="160"/>
        <end position="541"/>
    </location>
</feature>
<feature type="region of interest" description="Disordered" evidence="10">
    <location>
        <begin position="886"/>
        <end position="917"/>
    </location>
</feature>
<dbReference type="InterPro" id="IPR057291">
    <property type="entry name" value="CHX17_2nd"/>
</dbReference>
<feature type="transmembrane region" description="Helical" evidence="11">
    <location>
        <begin position="384"/>
        <end position="414"/>
    </location>
</feature>
<evidence type="ECO:0000256" key="9">
    <source>
        <dbReference type="ARBA" id="ARBA00038341"/>
    </source>
</evidence>
<dbReference type="GO" id="GO:0016020">
    <property type="term" value="C:membrane"/>
    <property type="evidence" value="ECO:0007669"/>
    <property type="project" value="UniProtKB-SubCell"/>
</dbReference>
<evidence type="ECO:0000256" key="7">
    <source>
        <dbReference type="ARBA" id="ARBA00023065"/>
    </source>
</evidence>
<feature type="transmembrane region" description="Helical" evidence="11">
    <location>
        <begin position="434"/>
        <end position="450"/>
    </location>
</feature>
<dbReference type="Proteomes" id="UP000288805">
    <property type="component" value="Unassembled WGS sequence"/>
</dbReference>
<keyword evidence="3" id="KW-0633">Potassium transport</keyword>
<evidence type="ECO:0000256" key="11">
    <source>
        <dbReference type="SAM" id="Phobius"/>
    </source>
</evidence>
<feature type="domain" description="Cation/H(+) antiporter C-terminal" evidence="14">
    <location>
        <begin position="738"/>
        <end position="883"/>
    </location>
</feature>
<evidence type="ECO:0000256" key="6">
    <source>
        <dbReference type="ARBA" id="ARBA00022989"/>
    </source>
</evidence>
<feature type="transmembrane region" description="Helical" evidence="11">
    <location>
        <begin position="495"/>
        <end position="514"/>
    </location>
</feature>
<evidence type="ECO:0000256" key="1">
    <source>
        <dbReference type="ARBA" id="ARBA00004141"/>
    </source>
</evidence>
<dbReference type="Pfam" id="PF23256">
    <property type="entry name" value="CHX17_2nd"/>
    <property type="match status" value="1"/>
</dbReference>
<feature type="transmembrane region" description="Helical" evidence="11">
    <location>
        <begin position="526"/>
        <end position="549"/>
    </location>
</feature>